<organism evidence="2 3">
    <name type="scientific">Biomphalaria glabrata</name>
    <name type="common">Bloodfluke planorb</name>
    <name type="synonym">Freshwater snail</name>
    <dbReference type="NCBI Taxonomy" id="6526"/>
    <lineage>
        <taxon>Eukaryota</taxon>
        <taxon>Metazoa</taxon>
        <taxon>Spiralia</taxon>
        <taxon>Lophotrochozoa</taxon>
        <taxon>Mollusca</taxon>
        <taxon>Gastropoda</taxon>
        <taxon>Heterobranchia</taxon>
        <taxon>Euthyneura</taxon>
        <taxon>Panpulmonata</taxon>
        <taxon>Hygrophila</taxon>
        <taxon>Lymnaeoidea</taxon>
        <taxon>Planorbidae</taxon>
        <taxon>Biomphalaria</taxon>
    </lineage>
</organism>
<dbReference type="GeneID" id="129922065"/>
<dbReference type="RefSeq" id="XP_055862346.1">
    <property type="nucleotide sequence ID" value="XM_056006371.1"/>
</dbReference>
<evidence type="ECO:0000313" key="3">
    <source>
        <dbReference type="RefSeq" id="XP_055862346.1"/>
    </source>
</evidence>
<evidence type="ECO:0000256" key="1">
    <source>
        <dbReference type="SAM" id="SignalP"/>
    </source>
</evidence>
<sequence>MLTTYTAVISCIVPLILCFNKSLDEHCIAQMPAVQDKTLGRIGYKPLIVICSNIDKFSNCIMENRTQKLWGVQIEPFEKQFPGTFDLFRAGYMFCSETFPKNAWKVKSITEEDTLHCEQNVDVEKCRTESLAGPLKELLRTQVPFEIFELSCIASYKFYKCLREQYTRCNADMDFFFIYHFARLGVECIYPQNEFNPVLMEEVCTGSSKSQGFAQGFSHQPNSRAMFTTLLLIAVYFLEKLR</sequence>
<feature type="chain" id="PRO_5040795508" evidence="1">
    <location>
        <begin position="19"/>
        <end position="242"/>
    </location>
</feature>
<accession>A0A9W2YHL6</accession>
<dbReference type="Proteomes" id="UP001165740">
    <property type="component" value="Chromosome 12"/>
</dbReference>
<feature type="signal peptide" evidence="1">
    <location>
        <begin position="1"/>
        <end position="18"/>
    </location>
</feature>
<dbReference type="OrthoDB" id="6073570at2759"/>
<proteinExistence type="predicted"/>
<evidence type="ECO:0000313" key="2">
    <source>
        <dbReference type="Proteomes" id="UP001165740"/>
    </source>
</evidence>
<reference evidence="3" key="1">
    <citation type="submission" date="2025-08" db="UniProtKB">
        <authorList>
            <consortium name="RefSeq"/>
        </authorList>
    </citation>
    <scope>IDENTIFICATION</scope>
</reference>
<protein>
    <submittedName>
        <fullName evidence="3">Uncharacterized protein LOC129922065</fullName>
    </submittedName>
</protein>
<gene>
    <name evidence="3" type="primary">LOC129922065</name>
</gene>
<name>A0A9W2YHL6_BIOGL</name>
<dbReference type="AlphaFoldDB" id="A0A9W2YHL6"/>
<keyword evidence="2" id="KW-1185">Reference proteome</keyword>
<keyword evidence="1" id="KW-0732">Signal</keyword>